<evidence type="ECO:0000313" key="3">
    <source>
        <dbReference type="Proteomes" id="UP000199520"/>
    </source>
</evidence>
<dbReference type="Gene3D" id="2.60.120.10">
    <property type="entry name" value="Jelly Rolls"/>
    <property type="match status" value="1"/>
</dbReference>
<dbReference type="InterPro" id="IPR014710">
    <property type="entry name" value="RmlC-like_jellyroll"/>
</dbReference>
<dbReference type="GO" id="GO:0016301">
    <property type="term" value="F:kinase activity"/>
    <property type="evidence" value="ECO:0007669"/>
    <property type="project" value="UniProtKB-KW"/>
</dbReference>
<dbReference type="EMBL" id="FOTS01000081">
    <property type="protein sequence ID" value="SFM34139.1"/>
    <property type="molecule type" value="Genomic_DNA"/>
</dbReference>
<keyword evidence="2" id="KW-0808">Transferase</keyword>
<dbReference type="PROSITE" id="PS50042">
    <property type="entry name" value="CNMP_BINDING_3"/>
    <property type="match status" value="1"/>
</dbReference>
<keyword evidence="2" id="KW-0418">Kinase</keyword>
<dbReference type="SUPFAM" id="SSF51206">
    <property type="entry name" value="cAMP-binding domain-like"/>
    <property type="match status" value="1"/>
</dbReference>
<dbReference type="InterPro" id="IPR000595">
    <property type="entry name" value="cNMP-bd_dom"/>
</dbReference>
<dbReference type="CDD" id="cd00038">
    <property type="entry name" value="CAP_ED"/>
    <property type="match status" value="1"/>
</dbReference>
<dbReference type="Proteomes" id="UP000199520">
    <property type="component" value="Unassembled WGS sequence"/>
</dbReference>
<accession>A0A1I4Q255</accession>
<dbReference type="AlphaFoldDB" id="A0A1I4Q255"/>
<dbReference type="InterPro" id="IPR018490">
    <property type="entry name" value="cNMP-bd_dom_sf"/>
</dbReference>
<evidence type="ECO:0000259" key="1">
    <source>
        <dbReference type="PROSITE" id="PS50042"/>
    </source>
</evidence>
<dbReference type="RefSeq" id="WP_090944226.1">
    <property type="nucleotide sequence ID" value="NZ_FOTS01000081.1"/>
</dbReference>
<dbReference type="OrthoDB" id="1754493at2"/>
<keyword evidence="3" id="KW-1185">Reference proteome</keyword>
<organism evidence="2 3">
    <name type="scientific">Pelosinus propionicus DSM 13327</name>
    <dbReference type="NCBI Taxonomy" id="1123291"/>
    <lineage>
        <taxon>Bacteria</taxon>
        <taxon>Bacillati</taxon>
        <taxon>Bacillota</taxon>
        <taxon>Negativicutes</taxon>
        <taxon>Selenomonadales</taxon>
        <taxon>Sporomusaceae</taxon>
        <taxon>Pelosinus</taxon>
    </lineage>
</organism>
<dbReference type="STRING" id="1123291.SAMN04490355_10814"/>
<evidence type="ECO:0000313" key="2">
    <source>
        <dbReference type="EMBL" id="SFM34139.1"/>
    </source>
</evidence>
<proteinExistence type="predicted"/>
<feature type="domain" description="Cyclic nucleotide-binding" evidence="1">
    <location>
        <begin position="14"/>
        <end position="105"/>
    </location>
</feature>
<protein>
    <submittedName>
        <fullName evidence="2">cAMP-binding domain of CRP or a regulatory subunit of cAMP-dependent protein kinases</fullName>
    </submittedName>
</protein>
<name>A0A1I4Q255_9FIRM</name>
<dbReference type="Pfam" id="PF00027">
    <property type="entry name" value="cNMP_binding"/>
    <property type="match status" value="1"/>
</dbReference>
<reference evidence="3" key="1">
    <citation type="submission" date="2016-10" db="EMBL/GenBank/DDBJ databases">
        <authorList>
            <person name="Varghese N."/>
            <person name="Submissions S."/>
        </authorList>
    </citation>
    <scope>NUCLEOTIDE SEQUENCE [LARGE SCALE GENOMIC DNA]</scope>
    <source>
        <strain evidence="3">DSM 13327</strain>
    </source>
</reference>
<sequence length="224" mass="26679">MKLDHIHIYEYIQEYLNEIAVINYKKGQYITRSDETFTEVFFILSGNVKVECLTEYGKVFLVDELSENEFVGKFSYMYEQSLLCDIKATSDVCLLKIHKDTFNKLQGNSDFLKVFLFKTSKRIYYMYKKLMMKNLFSLEEMFAFHLLKNSENDRFEFKNISALCDIFSISRKGLYNVLNTFVKKNYIKKDKNSITIIDKKQLFDLAMHVRAFNRINDSKIKFNI</sequence>
<gene>
    <name evidence="2" type="ORF">SAMN04490355_10814</name>
</gene>